<dbReference type="RefSeq" id="WP_279389186.1">
    <property type="nucleotide sequence ID" value="NZ_SLXK01000011.1"/>
</dbReference>
<name>A0A4R2P608_9BACL</name>
<proteinExistence type="predicted"/>
<sequence length="41" mass="4546">MLTDPNEKELVEGLVESGYTDEEICGALGLSEDEYLNLLNE</sequence>
<keyword evidence="2" id="KW-1185">Reference proteome</keyword>
<comment type="caution">
    <text evidence="1">The sequence shown here is derived from an EMBL/GenBank/DDBJ whole genome shotgun (WGS) entry which is preliminary data.</text>
</comment>
<evidence type="ECO:0000313" key="1">
    <source>
        <dbReference type="EMBL" id="TCP29215.1"/>
    </source>
</evidence>
<organism evidence="1 2">
    <name type="scientific">Scopulibacillus darangshiensis</name>
    <dbReference type="NCBI Taxonomy" id="442528"/>
    <lineage>
        <taxon>Bacteria</taxon>
        <taxon>Bacillati</taxon>
        <taxon>Bacillota</taxon>
        <taxon>Bacilli</taxon>
        <taxon>Bacillales</taxon>
        <taxon>Sporolactobacillaceae</taxon>
        <taxon>Scopulibacillus</taxon>
    </lineage>
</organism>
<dbReference type="AlphaFoldDB" id="A0A4R2P608"/>
<reference evidence="1 2" key="1">
    <citation type="submission" date="2019-03" db="EMBL/GenBank/DDBJ databases">
        <title>Genomic Encyclopedia of Type Strains, Phase IV (KMG-IV): sequencing the most valuable type-strain genomes for metagenomic binning, comparative biology and taxonomic classification.</title>
        <authorList>
            <person name="Goeker M."/>
        </authorList>
    </citation>
    <scope>NUCLEOTIDE SEQUENCE [LARGE SCALE GENOMIC DNA]</scope>
    <source>
        <strain evidence="1 2">DSM 19377</strain>
    </source>
</reference>
<dbReference type="Proteomes" id="UP000295416">
    <property type="component" value="Unassembled WGS sequence"/>
</dbReference>
<dbReference type="EMBL" id="SLXK01000011">
    <property type="protein sequence ID" value="TCP29215.1"/>
    <property type="molecule type" value="Genomic_DNA"/>
</dbReference>
<accession>A0A4R2P608</accession>
<gene>
    <name evidence="1" type="ORF">EV207_11114</name>
</gene>
<evidence type="ECO:0000313" key="2">
    <source>
        <dbReference type="Proteomes" id="UP000295416"/>
    </source>
</evidence>
<protein>
    <submittedName>
        <fullName evidence="1">Uncharacterized protein</fullName>
    </submittedName>
</protein>